<dbReference type="Pfam" id="PF07922">
    <property type="entry name" value="Glyco_transf_52"/>
    <property type="match status" value="1"/>
</dbReference>
<keyword evidence="2 4" id="KW-0808">Transferase</keyword>
<dbReference type="GO" id="GO:0050501">
    <property type="term" value="F:hyaluronan synthase activity"/>
    <property type="evidence" value="ECO:0007669"/>
    <property type="project" value="UniProtKB-EC"/>
</dbReference>
<evidence type="ECO:0000313" key="5">
    <source>
        <dbReference type="Proteomes" id="UP000069526"/>
    </source>
</evidence>
<accession>A0A123UHU7</accession>
<evidence type="ECO:0000259" key="3">
    <source>
        <dbReference type="Pfam" id="PF00535"/>
    </source>
</evidence>
<dbReference type="Pfam" id="PF00535">
    <property type="entry name" value="Glycos_transf_2"/>
    <property type="match status" value="1"/>
</dbReference>
<evidence type="ECO:0000313" key="4">
    <source>
        <dbReference type="EMBL" id="CYW40917.1"/>
    </source>
</evidence>
<dbReference type="InterPro" id="IPR012477">
    <property type="entry name" value="Glyco_transf_52"/>
</dbReference>
<dbReference type="CDD" id="cd00761">
    <property type="entry name" value="Glyco_tranf_GTA_type"/>
    <property type="match status" value="1"/>
</dbReference>
<protein>
    <submittedName>
        <fullName evidence="4">CpsIbK</fullName>
        <ecNumber evidence="4">2.4.1.212</ecNumber>
    </submittedName>
</protein>
<dbReference type="AlphaFoldDB" id="A0A123UHU7"/>
<dbReference type="Proteomes" id="UP000069526">
    <property type="component" value="Unassembled WGS sequence"/>
</dbReference>
<dbReference type="PANTHER" id="PTHR22916:SF51">
    <property type="entry name" value="GLYCOSYLTRANSFERASE EPSH-RELATED"/>
    <property type="match status" value="1"/>
</dbReference>
<dbReference type="EMBL" id="FIJK01000038">
    <property type="protein sequence ID" value="CYW40917.1"/>
    <property type="molecule type" value="Genomic_DNA"/>
</dbReference>
<sequence length="587" mass="69118">MDDLISVIVPVYNVERYLPQCLESILNQSYKQIEVLVINDASTDNSRQICEKYAKTDSRIKLIHKTENSGVSEARNLGLENCNGKYITFINSDDYVEPRFLEEALAKMIEYDSDFLVSSYYRIIEETGEFLLYPYFPEEKILSQKETLDKIYLSTDNTLQKIWGILWKRSLFFDNFKVQFPSGRTGADTTVISQLVMKSQKIVFINKPWYCYRERATSPTALQSTSDKVEDWLDAFEKNILNAYASGYSSTYMNYSFVIQLNHHKKQLEHSGETNSNIYHKLLKYQHLLSKKNTQKLPIKNLYFCHTLYHLFITLCKLNPEEEYCISLNEVLQLDPKVKEKLIKKYSINVIEEKQVALFNYDAIYIFNDWESVGPVLRDKGIYYNLIEDGYDYFTYYTKETLFSDPENIQFDLASWGYSKFCKTIEVNDISKIKEDCRREKFIELPRKQLIGNIGKQKREMLLDVFNIPQNTSKRRKLLILTQPLCFDKVEDSITTDKEQVDYYQNIVNQYRDEGFEIYLKIHPRDKVDYTALTGQVIFLEKNVPMEIYEMLGSYHFEIGITHSSTGLDYLSCVTEKIFLKNLREHL</sequence>
<dbReference type="EC" id="2.4.1.212" evidence="4"/>
<dbReference type="SUPFAM" id="SSF53448">
    <property type="entry name" value="Nucleotide-diphospho-sugar transferases"/>
    <property type="match status" value="1"/>
</dbReference>
<gene>
    <name evidence="4" type="primary">cpsIbK</name>
    <name evidence="4" type="ORF">ERS132539_01529</name>
</gene>
<proteinExistence type="predicted"/>
<dbReference type="RefSeq" id="WP_052819559.1">
    <property type="nucleotide sequence ID" value="NZ_CEIH01000095.1"/>
</dbReference>
<dbReference type="InterPro" id="IPR001173">
    <property type="entry name" value="Glyco_trans_2-like"/>
</dbReference>
<reference evidence="4 5" key="1">
    <citation type="submission" date="2016-02" db="EMBL/GenBank/DDBJ databases">
        <authorList>
            <consortium name="Pathogen Informatics"/>
        </authorList>
    </citation>
    <scope>NUCLEOTIDE SEQUENCE [LARGE SCALE GENOMIC DNA]</scope>
    <source>
        <strain evidence="4 5">SS1013</strain>
    </source>
</reference>
<name>A0A123UHU7_STRSU</name>
<feature type="domain" description="Glycosyltransferase 2-like" evidence="3">
    <location>
        <begin position="6"/>
        <end position="134"/>
    </location>
</feature>
<keyword evidence="1 4" id="KW-0328">Glycosyltransferase</keyword>
<dbReference type="Gene3D" id="3.90.550.10">
    <property type="entry name" value="Spore Coat Polysaccharide Biosynthesis Protein SpsA, Chain A"/>
    <property type="match status" value="1"/>
</dbReference>
<evidence type="ECO:0000256" key="2">
    <source>
        <dbReference type="ARBA" id="ARBA00022679"/>
    </source>
</evidence>
<dbReference type="Gene3D" id="3.40.50.11110">
    <property type="entry name" value="Sialyltransferase, C-terminal GT-B Rossman nucleotide-binding domain"/>
    <property type="match status" value="1"/>
</dbReference>
<evidence type="ECO:0000256" key="1">
    <source>
        <dbReference type="ARBA" id="ARBA00022676"/>
    </source>
</evidence>
<organism evidence="4 5">
    <name type="scientific">Streptococcus suis</name>
    <dbReference type="NCBI Taxonomy" id="1307"/>
    <lineage>
        <taxon>Bacteria</taxon>
        <taxon>Bacillati</taxon>
        <taxon>Bacillota</taxon>
        <taxon>Bacilli</taxon>
        <taxon>Lactobacillales</taxon>
        <taxon>Streptococcaceae</taxon>
        <taxon>Streptococcus</taxon>
    </lineage>
</organism>
<dbReference type="PANTHER" id="PTHR22916">
    <property type="entry name" value="GLYCOSYLTRANSFERASE"/>
    <property type="match status" value="1"/>
</dbReference>
<dbReference type="InterPro" id="IPR029044">
    <property type="entry name" value="Nucleotide-diphossugar_trans"/>
</dbReference>